<dbReference type="Pfam" id="PF13490">
    <property type="entry name" value="zf-HC2"/>
    <property type="match status" value="1"/>
</dbReference>
<dbReference type="InterPro" id="IPR041916">
    <property type="entry name" value="Anti_sigma_zinc_sf"/>
</dbReference>
<dbReference type="InterPro" id="IPR019734">
    <property type="entry name" value="TPR_rpt"/>
</dbReference>
<dbReference type="PROSITE" id="PS50005">
    <property type="entry name" value="TPR"/>
    <property type="match status" value="1"/>
</dbReference>
<evidence type="ECO:0000313" key="2">
    <source>
        <dbReference type="EMBL" id="VAW41667.1"/>
    </source>
</evidence>
<name>A0A3B0VT69_9ZZZZ</name>
<dbReference type="InterPro" id="IPR027383">
    <property type="entry name" value="Znf_put"/>
</dbReference>
<dbReference type="Gene3D" id="1.10.10.1320">
    <property type="entry name" value="Anti-sigma factor, zinc-finger domain"/>
    <property type="match status" value="1"/>
</dbReference>
<organism evidence="2">
    <name type="scientific">hydrothermal vent metagenome</name>
    <dbReference type="NCBI Taxonomy" id="652676"/>
    <lineage>
        <taxon>unclassified sequences</taxon>
        <taxon>metagenomes</taxon>
        <taxon>ecological metagenomes</taxon>
    </lineage>
</organism>
<dbReference type="AlphaFoldDB" id="A0A3B0VT69"/>
<gene>
    <name evidence="2" type="ORF">MNBD_CHLOROFLEXI01-514</name>
</gene>
<accession>A0A3B0VT69</accession>
<proteinExistence type="predicted"/>
<dbReference type="EMBL" id="UOEU01000852">
    <property type="protein sequence ID" value="VAW41667.1"/>
    <property type="molecule type" value="Genomic_DNA"/>
</dbReference>
<reference evidence="2" key="1">
    <citation type="submission" date="2018-06" db="EMBL/GenBank/DDBJ databases">
        <authorList>
            <person name="Zhirakovskaya E."/>
        </authorList>
    </citation>
    <scope>NUCLEOTIDE SEQUENCE</scope>
</reference>
<protein>
    <recommendedName>
        <fullName evidence="1">Putative zinc-finger domain-containing protein</fullName>
    </recommendedName>
</protein>
<evidence type="ECO:0000259" key="1">
    <source>
        <dbReference type="Pfam" id="PF13490"/>
    </source>
</evidence>
<sequence length="349" mass="39402">MAEEIKHLTDDEVIQYWVLRPEDRASSRFEQHRVSCTACDQRVRNVLNDSVDIALAIGMELSIEPAAECSVDDVAAYVDGALSKERSTTLEEHLIRCNSCLCLSAQRTGGIKPPMGVIHTAEVDSLLDIMKLNQRHKNLTERVAGLSRDLARQGIAEIVSGVQSLLRKTFSLPTLKFAPVFGEETPSILGPFGKTRYPILFAWQIDENADQYIVSIDGYDARFATGESSIELTSDMLELDAGGRYMWQLDLLVGGQSLEQITGFFSLATTEEEADISAFEREVKELEPPEDRYLLIGEILERKGLFVDAIKSYKRSYELEPFTGLAYRIAFCYEQLQLEELRDEWNRKI</sequence>
<feature type="domain" description="Putative zinc-finger" evidence="1">
    <location>
        <begin position="73"/>
        <end position="100"/>
    </location>
</feature>